<organism evidence="1 2">
    <name type="scientific">Ornithinimicrobium cryptoxanthini</name>
    <dbReference type="NCBI Taxonomy" id="2934161"/>
    <lineage>
        <taxon>Bacteria</taxon>
        <taxon>Bacillati</taxon>
        <taxon>Actinomycetota</taxon>
        <taxon>Actinomycetes</taxon>
        <taxon>Micrococcales</taxon>
        <taxon>Ornithinimicrobiaceae</taxon>
        <taxon>Ornithinimicrobium</taxon>
    </lineage>
</organism>
<keyword evidence="2" id="KW-1185">Reference proteome</keyword>
<sequence length="177" mass="19255">MMGWRNKEQDPPPEVLAAALADGDRLVAAAHDDAGDQWVLASVTRLMVVGPDAQVRLSRPWLDVDRGGWDPESDTLQVTWVDGSAPVSWQLTGRPARPFTDAFRDRVQASVVLVRQVDLGPGRTAQVAIRKDLATRELIDQVVLGARARSDDQELARQVAVARATLRDQSGMSPLGA</sequence>
<accession>A0ABY4YFN8</accession>
<evidence type="ECO:0000313" key="1">
    <source>
        <dbReference type="EMBL" id="USQ75065.1"/>
    </source>
</evidence>
<name>A0ABY4YFN8_9MICO</name>
<dbReference type="Proteomes" id="UP001056535">
    <property type="component" value="Chromosome"/>
</dbReference>
<dbReference type="EMBL" id="CP099490">
    <property type="protein sequence ID" value="USQ75065.1"/>
    <property type="molecule type" value="Genomic_DNA"/>
</dbReference>
<gene>
    <name evidence="1" type="ORF">NF557_10450</name>
</gene>
<dbReference type="RefSeq" id="WP_252619201.1">
    <property type="nucleotide sequence ID" value="NZ_CP099490.1"/>
</dbReference>
<reference evidence="1" key="1">
    <citation type="submission" date="2022-06" db="EMBL/GenBank/DDBJ databases">
        <title>Ornithinimicrobium JY.X270.</title>
        <authorList>
            <person name="Huang Y."/>
        </authorList>
    </citation>
    <scope>NUCLEOTIDE SEQUENCE</scope>
    <source>
        <strain evidence="1">JY.X270</strain>
    </source>
</reference>
<evidence type="ECO:0000313" key="2">
    <source>
        <dbReference type="Proteomes" id="UP001056535"/>
    </source>
</evidence>
<protein>
    <submittedName>
        <fullName evidence="1">Uncharacterized protein</fullName>
    </submittedName>
</protein>
<proteinExistence type="predicted"/>